<sequence>MFWVYLCDLGMLHSLWGCVGAFVAFDIFRHSVI</sequence>
<dbReference type="AlphaFoldDB" id="A0A0E9QSM6"/>
<reference evidence="2" key="2">
    <citation type="journal article" date="2015" name="Fish Shellfish Immunol.">
        <title>Early steps in the European eel (Anguilla anguilla)-Vibrio vulnificus interaction in the gills: Role of the RtxA13 toxin.</title>
        <authorList>
            <person name="Callol A."/>
            <person name="Pajuelo D."/>
            <person name="Ebbesson L."/>
            <person name="Teles M."/>
            <person name="MacKenzie S."/>
            <person name="Amaro C."/>
        </authorList>
    </citation>
    <scope>NUCLEOTIDE SEQUENCE</scope>
</reference>
<protein>
    <submittedName>
        <fullName evidence="2">Uncharacterized protein</fullName>
    </submittedName>
</protein>
<evidence type="ECO:0000256" key="1">
    <source>
        <dbReference type="SAM" id="Phobius"/>
    </source>
</evidence>
<organism evidence="2">
    <name type="scientific">Anguilla anguilla</name>
    <name type="common">European freshwater eel</name>
    <name type="synonym">Muraena anguilla</name>
    <dbReference type="NCBI Taxonomy" id="7936"/>
    <lineage>
        <taxon>Eukaryota</taxon>
        <taxon>Metazoa</taxon>
        <taxon>Chordata</taxon>
        <taxon>Craniata</taxon>
        <taxon>Vertebrata</taxon>
        <taxon>Euteleostomi</taxon>
        <taxon>Actinopterygii</taxon>
        <taxon>Neopterygii</taxon>
        <taxon>Teleostei</taxon>
        <taxon>Anguilliformes</taxon>
        <taxon>Anguillidae</taxon>
        <taxon>Anguilla</taxon>
    </lineage>
</organism>
<proteinExistence type="predicted"/>
<evidence type="ECO:0000313" key="2">
    <source>
        <dbReference type="EMBL" id="JAH19824.1"/>
    </source>
</evidence>
<feature type="transmembrane region" description="Helical" evidence="1">
    <location>
        <begin position="12"/>
        <end position="28"/>
    </location>
</feature>
<keyword evidence="1" id="KW-0472">Membrane</keyword>
<reference evidence="2" key="1">
    <citation type="submission" date="2014-11" db="EMBL/GenBank/DDBJ databases">
        <authorList>
            <person name="Amaro Gonzalez C."/>
        </authorList>
    </citation>
    <scope>NUCLEOTIDE SEQUENCE</scope>
</reference>
<keyword evidence="1" id="KW-1133">Transmembrane helix</keyword>
<accession>A0A0E9QSM6</accession>
<dbReference type="EMBL" id="GBXM01088753">
    <property type="protein sequence ID" value="JAH19824.1"/>
    <property type="molecule type" value="Transcribed_RNA"/>
</dbReference>
<name>A0A0E9QSM6_ANGAN</name>
<keyword evidence="1" id="KW-0812">Transmembrane</keyword>